<gene>
    <name evidence="1" type="ORF">CGLO_07182</name>
</gene>
<comment type="caution">
    <text evidence="1">The sequence shown here is derived from an EMBL/GenBank/DDBJ whole genome shotgun (WGS) entry which is preliminary data.</text>
</comment>
<dbReference type="EMBL" id="AMYD01001443">
    <property type="protein sequence ID" value="EQB53131.1"/>
    <property type="molecule type" value="Genomic_DNA"/>
</dbReference>
<organism evidence="1 2">
    <name type="scientific">Colletotrichum gloeosporioides (strain Cg-14)</name>
    <name type="common">Anthracnose fungus</name>
    <name type="synonym">Glomerella cingulata</name>
    <dbReference type="NCBI Taxonomy" id="1237896"/>
    <lineage>
        <taxon>Eukaryota</taxon>
        <taxon>Fungi</taxon>
        <taxon>Dikarya</taxon>
        <taxon>Ascomycota</taxon>
        <taxon>Pezizomycotina</taxon>
        <taxon>Sordariomycetes</taxon>
        <taxon>Hypocreomycetidae</taxon>
        <taxon>Glomerellales</taxon>
        <taxon>Glomerellaceae</taxon>
        <taxon>Colletotrichum</taxon>
        <taxon>Colletotrichum gloeosporioides species complex</taxon>
    </lineage>
</organism>
<dbReference type="Proteomes" id="UP000015530">
    <property type="component" value="Unassembled WGS sequence"/>
</dbReference>
<reference evidence="2" key="1">
    <citation type="journal article" date="2013" name="Mol. Plant Microbe Interact.">
        <title>Global aspects of pacC regulation of pathogenicity genes in Colletotrichum gloeosporioides as revealed by transcriptome analysis.</title>
        <authorList>
            <person name="Alkan N."/>
            <person name="Meng X."/>
            <person name="Friedlander G."/>
            <person name="Reuveni E."/>
            <person name="Sukno S."/>
            <person name="Sherman A."/>
            <person name="Thon M."/>
            <person name="Fluhr R."/>
            <person name="Prusky D."/>
        </authorList>
    </citation>
    <scope>NUCLEOTIDE SEQUENCE [LARGE SCALE GENOMIC DNA]</scope>
    <source>
        <strain evidence="2">Cg-14</strain>
    </source>
</reference>
<sequence length="29" mass="3463">MNQSVYTIRVDRQHGLKKEEIQKDMKGVM</sequence>
<protein>
    <submittedName>
        <fullName evidence="1">Uncharacterized protein</fullName>
    </submittedName>
</protein>
<dbReference type="AlphaFoldDB" id="T0LN50"/>
<accession>T0LN50</accession>
<name>T0LN50_COLGC</name>
<dbReference type="HOGENOM" id="CLU_3410632_0_0_1"/>
<proteinExistence type="predicted"/>
<evidence type="ECO:0000313" key="1">
    <source>
        <dbReference type="EMBL" id="EQB53131.1"/>
    </source>
</evidence>
<evidence type="ECO:0000313" key="2">
    <source>
        <dbReference type="Proteomes" id="UP000015530"/>
    </source>
</evidence>